<evidence type="ECO:0000313" key="3">
    <source>
        <dbReference type="Proteomes" id="UP000184600"/>
    </source>
</evidence>
<protein>
    <recommendedName>
        <fullName evidence="1">DUF5675 domain-containing protein</fullName>
    </recommendedName>
</protein>
<evidence type="ECO:0000259" key="1">
    <source>
        <dbReference type="Pfam" id="PF18925"/>
    </source>
</evidence>
<gene>
    <name evidence="2" type="ORF">VQ7734_04548</name>
</gene>
<feature type="domain" description="DUF5675" evidence="1">
    <location>
        <begin position="14"/>
        <end position="140"/>
    </location>
</feature>
<reference evidence="3" key="1">
    <citation type="submission" date="2016-12" db="EMBL/GenBank/DDBJ databases">
        <authorList>
            <person name="Rodrigo-Torres L."/>
            <person name="Arahal R.D."/>
            <person name="Lucena T."/>
        </authorList>
    </citation>
    <scope>NUCLEOTIDE SEQUENCE [LARGE SCALE GENOMIC DNA]</scope>
</reference>
<sequence length="153" mass="17104">MSQEQSGAPRHLILHRRYFSHGVFGVLCDEYGNDICKTIERPWKDNQPGISCVPAGEYDLIPHQSPKFGNVYALDAEQNGVTVFGPSQRTHILMHVANRVDQLEGCIAVGMEFGVLKNKHNQNVWAVLDSRTAFDQLMTFLGGQPARLIIKEA</sequence>
<dbReference type="AlphaFoldDB" id="A0A1M7Z296"/>
<proteinExistence type="predicted"/>
<keyword evidence="3" id="KW-1185">Reference proteome</keyword>
<evidence type="ECO:0000313" key="2">
    <source>
        <dbReference type="EMBL" id="SHO58776.1"/>
    </source>
</evidence>
<dbReference type="OrthoDB" id="8719825at2"/>
<organism evidence="2 3">
    <name type="scientific">Vibrio quintilis</name>
    <dbReference type="NCBI Taxonomy" id="1117707"/>
    <lineage>
        <taxon>Bacteria</taxon>
        <taxon>Pseudomonadati</taxon>
        <taxon>Pseudomonadota</taxon>
        <taxon>Gammaproteobacteria</taxon>
        <taxon>Vibrionales</taxon>
        <taxon>Vibrionaceae</taxon>
        <taxon>Vibrio</taxon>
    </lineage>
</organism>
<dbReference type="EMBL" id="FRFG01000078">
    <property type="protein sequence ID" value="SHO58776.1"/>
    <property type="molecule type" value="Genomic_DNA"/>
</dbReference>
<name>A0A1M7Z296_9VIBR</name>
<dbReference type="STRING" id="1117707.VQ7734_04548"/>
<dbReference type="Proteomes" id="UP000184600">
    <property type="component" value="Unassembled WGS sequence"/>
</dbReference>
<accession>A0A1M7Z296</accession>
<dbReference type="Pfam" id="PF18925">
    <property type="entry name" value="DUF5675"/>
    <property type="match status" value="1"/>
</dbReference>
<dbReference type="RefSeq" id="WP_073586218.1">
    <property type="nucleotide sequence ID" value="NZ_AP024897.1"/>
</dbReference>
<dbReference type="InterPro" id="IPR043732">
    <property type="entry name" value="DUF5675"/>
</dbReference>